<dbReference type="Pfam" id="PF01326">
    <property type="entry name" value="PPDK_N"/>
    <property type="match status" value="1"/>
</dbReference>
<feature type="domain" description="Pyruvate phosphate dikinase AMP/ATP-binding" evidence="3">
    <location>
        <begin position="67"/>
        <end position="302"/>
    </location>
</feature>
<evidence type="ECO:0000259" key="3">
    <source>
        <dbReference type="Pfam" id="PF01326"/>
    </source>
</evidence>
<dbReference type="Proteomes" id="UP001597261">
    <property type="component" value="Unassembled WGS sequence"/>
</dbReference>
<dbReference type="InterPro" id="IPR008279">
    <property type="entry name" value="PEP-util_enz_mobile_dom"/>
</dbReference>
<dbReference type="PANTHER" id="PTHR43615:SF1">
    <property type="entry name" value="PPDK_N DOMAIN-CONTAINING PROTEIN"/>
    <property type="match status" value="1"/>
</dbReference>
<dbReference type="InterPro" id="IPR036637">
    <property type="entry name" value="Phosphohistidine_dom_sf"/>
</dbReference>
<reference evidence="5" key="1">
    <citation type="journal article" date="2019" name="Int. J. Syst. Evol. Microbiol.">
        <title>The Global Catalogue of Microorganisms (GCM) 10K type strain sequencing project: providing services to taxonomists for standard genome sequencing and annotation.</title>
        <authorList>
            <consortium name="The Broad Institute Genomics Platform"/>
            <consortium name="The Broad Institute Genome Sequencing Center for Infectious Disease"/>
            <person name="Wu L."/>
            <person name="Ma J."/>
        </authorList>
    </citation>
    <scope>NUCLEOTIDE SEQUENCE [LARGE SCALE GENOMIC DNA]</scope>
    <source>
        <strain evidence="5">CGMCC 1.12470</strain>
    </source>
</reference>
<evidence type="ECO:0000313" key="4">
    <source>
        <dbReference type="EMBL" id="MFD1658700.1"/>
    </source>
</evidence>
<feature type="region of interest" description="Disordered" evidence="1">
    <location>
        <begin position="223"/>
        <end position="251"/>
    </location>
</feature>
<organism evidence="4 5">
    <name type="scientific">Streptomyces caeni</name>
    <dbReference type="NCBI Taxonomy" id="2307231"/>
    <lineage>
        <taxon>Bacteria</taxon>
        <taxon>Bacillati</taxon>
        <taxon>Actinomycetota</taxon>
        <taxon>Actinomycetes</taxon>
        <taxon>Kitasatosporales</taxon>
        <taxon>Streptomycetaceae</taxon>
        <taxon>Streptomyces</taxon>
    </lineage>
</organism>
<keyword evidence="5" id="KW-1185">Reference proteome</keyword>
<dbReference type="InterPro" id="IPR013815">
    <property type="entry name" value="ATP_grasp_subdomain_1"/>
</dbReference>
<evidence type="ECO:0000256" key="1">
    <source>
        <dbReference type="SAM" id="MobiDB-lite"/>
    </source>
</evidence>
<dbReference type="PANTHER" id="PTHR43615">
    <property type="entry name" value="PHOSPHOENOLPYRUVATE SYNTHASE-RELATED"/>
    <property type="match status" value="1"/>
</dbReference>
<accession>A0ABW4IN15</accession>
<dbReference type="Gene3D" id="3.50.30.10">
    <property type="entry name" value="Phosphohistidine domain"/>
    <property type="match status" value="1"/>
</dbReference>
<dbReference type="RefSeq" id="WP_381081069.1">
    <property type="nucleotide sequence ID" value="NZ_JBHUDX010000026.1"/>
</dbReference>
<dbReference type="Pfam" id="PF00391">
    <property type="entry name" value="PEP-utilizers"/>
    <property type="match status" value="1"/>
</dbReference>
<protein>
    <submittedName>
        <fullName evidence="4">PEP/pyruvate-binding domain-containing protein</fullName>
    </submittedName>
</protein>
<name>A0ABW4IN15_9ACTN</name>
<evidence type="ECO:0000313" key="5">
    <source>
        <dbReference type="Proteomes" id="UP001597261"/>
    </source>
</evidence>
<evidence type="ECO:0000259" key="2">
    <source>
        <dbReference type="Pfam" id="PF00391"/>
    </source>
</evidence>
<dbReference type="InterPro" id="IPR002192">
    <property type="entry name" value="PPDK_AMP/ATP-bd"/>
</dbReference>
<proteinExistence type="predicted"/>
<dbReference type="Gene3D" id="3.30.470.20">
    <property type="entry name" value="ATP-grasp fold, B domain"/>
    <property type="match status" value="1"/>
</dbReference>
<dbReference type="SUPFAM" id="SSF56059">
    <property type="entry name" value="Glutathione synthetase ATP-binding domain-like"/>
    <property type="match status" value="1"/>
</dbReference>
<feature type="domain" description="PEP-utilising enzyme mobile" evidence="2">
    <location>
        <begin position="741"/>
        <end position="811"/>
    </location>
</feature>
<dbReference type="SUPFAM" id="SSF52009">
    <property type="entry name" value="Phosphohistidine domain"/>
    <property type="match status" value="1"/>
</dbReference>
<sequence>MTATDYVVPLDRVTRADVDLAGGKAANLGELIRAGFPVPPGFVVTAAACRPPDTGGHGRDTADGAGFRAAVRDAEVPEAVRQAVRAAYRELGGGAVAVRSSATTEDLPQAASAGQQDTFLHVVGERDLLDAVRRCRASLWTDRAIDYRAGHGIDRRRAGIAVVVQRMVPAEFAGVAFTCDPVTGDRHTVVIDASPGLGEAVVAGLVTPEHIVVDTRRRARVAAHSAGGGEVRVRPRAGGGTERVAGDRPATGLPAPAVRRLVRLARRVERHFGRPQDIEWAWAGGTVHLLQTRPVTALPEQPVTPGRVQRLTAPMLAEVVPVRPYPIDLTAWVGPLVRLLEKPARVTGFAAPPLDRMFVGEDAVVARVEFPVPRPTWHALTAPAHLVSAAARHDPRRWRSDPLLDAARHRARALRERDLHDCSWPELLAVLHEGPRIAAQVLALRLRYLPRTGLALAGLFALLCVLRRRGLLGALLTGVDTLTSEANRALEDLAAAVRADPGLLDAFARHSAGELPGVLSQSAPSFLADVEAFLDRYGHRDTVTPLLVSQPTWRERPDVVLSLLTALASRPPPREGPCPAARAERELLSRPLLRLGPPVLRTAVRALLGQARWFQQVRDDTRFLAMLPLPTMRQALRETARRLVGAKVLDGPEDIVHLRLDELERIGTWPPSPALRAELRAHAARRKAARARLAGTPLVPLAGTPAEAGAGIVLRGTPGSAGVAQGPVRIVHDEAGFGSLRSGEVLVAPYTSPAWTPLFRRAAAVVVDTGGMASHAAIAAREYGIPAVMATGRATTRLTDGQRVRVDGDHGLVLLA</sequence>
<comment type="caution">
    <text evidence="4">The sequence shown here is derived from an EMBL/GenBank/DDBJ whole genome shotgun (WGS) entry which is preliminary data.</text>
</comment>
<dbReference type="InterPro" id="IPR051549">
    <property type="entry name" value="PEP_Utilizing_Enz"/>
</dbReference>
<dbReference type="EMBL" id="JBHUDX010000026">
    <property type="protein sequence ID" value="MFD1658700.1"/>
    <property type="molecule type" value="Genomic_DNA"/>
</dbReference>
<gene>
    <name evidence="4" type="ORF">ACFSL4_10875</name>
</gene>
<dbReference type="Gene3D" id="3.30.1490.20">
    <property type="entry name" value="ATP-grasp fold, A domain"/>
    <property type="match status" value="1"/>
</dbReference>